<dbReference type="SUPFAM" id="SSF57756">
    <property type="entry name" value="Retrovirus zinc finger-like domains"/>
    <property type="match status" value="1"/>
</dbReference>
<dbReference type="GO" id="GO:0006397">
    <property type="term" value="P:mRNA processing"/>
    <property type="evidence" value="ECO:0007669"/>
    <property type="project" value="InterPro"/>
</dbReference>
<evidence type="ECO:0000256" key="4">
    <source>
        <dbReference type="PROSITE-ProRule" id="PRU00047"/>
    </source>
</evidence>
<keyword evidence="2 4" id="KW-0863">Zinc-finger</keyword>
<dbReference type="Proteomes" id="UP000694557">
    <property type="component" value="Unassembled WGS sequence"/>
</dbReference>
<dbReference type="PANTHER" id="PTHR15439">
    <property type="entry name" value="RETINOBLASTOMA-BINDING PROTEIN 6"/>
    <property type="match status" value="1"/>
</dbReference>
<evidence type="ECO:0000313" key="8">
    <source>
        <dbReference type="Proteomes" id="UP000694557"/>
    </source>
</evidence>
<dbReference type="PROSITE" id="PS50158">
    <property type="entry name" value="ZF_CCHC"/>
    <property type="match status" value="1"/>
</dbReference>
<evidence type="ECO:0000313" key="7">
    <source>
        <dbReference type="Ensembl" id="ENSOKIP00005099405.1"/>
    </source>
</evidence>
<keyword evidence="8" id="KW-1185">Reference proteome</keyword>
<feature type="domain" description="CCHC-type" evidence="6">
    <location>
        <begin position="63"/>
        <end position="77"/>
    </location>
</feature>
<organism evidence="7 8">
    <name type="scientific">Oncorhynchus kisutch</name>
    <name type="common">Coho salmon</name>
    <name type="synonym">Salmo kisutch</name>
    <dbReference type="NCBI Taxonomy" id="8019"/>
    <lineage>
        <taxon>Eukaryota</taxon>
        <taxon>Metazoa</taxon>
        <taxon>Chordata</taxon>
        <taxon>Craniata</taxon>
        <taxon>Vertebrata</taxon>
        <taxon>Euteleostomi</taxon>
        <taxon>Actinopterygii</taxon>
        <taxon>Neopterygii</taxon>
        <taxon>Teleostei</taxon>
        <taxon>Protacanthopterygii</taxon>
        <taxon>Salmoniformes</taxon>
        <taxon>Salmonidae</taxon>
        <taxon>Salmoninae</taxon>
        <taxon>Oncorhynchus</taxon>
    </lineage>
</organism>
<dbReference type="CDD" id="cd16620">
    <property type="entry name" value="vRING-HC-C4C4_RBBP6"/>
    <property type="match status" value="1"/>
</dbReference>
<dbReference type="SMART" id="SM00343">
    <property type="entry name" value="ZnF_C2HC"/>
    <property type="match status" value="1"/>
</dbReference>
<dbReference type="Pfam" id="PF13696">
    <property type="entry name" value="zf-CCHC_2"/>
    <property type="match status" value="1"/>
</dbReference>
<keyword evidence="3" id="KW-0862">Zinc</keyword>
<name>A0A8C7KD36_ONCKI</name>
<dbReference type="GO" id="GO:0006511">
    <property type="term" value="P:ubiquitin-dependent protein catabolic process"/>
    <property type="evidence" value="ECO:0007669"/>
    <property type="project" value="TreeGrafter"/>
</dbReference>
<evidence type="ECO:0000259" key="5">
    <source>
        <dbReference type="PROSITE" id="PS50089"/>
    </source>
</evidence>
<dbReference type="GO" id="GO:0005634">
    <property type="term" value="C:nucleus"/>
    <property type="evidence" value="ECO:0007669"/>
    <property type="project" value="TreeGrafter"/>
</dbReference>
<protein>
    <recommendedName>
        <fullName evidence="9">RBBP6 ligase</fullName>
    </recommendedName>
</protein>
<dbReference type="GO" id="GO:0003676">
    <property type="term" value="F:nucleic acid binding"/>
    <property type="evidence" value="ECO:0007669"/>
    <property type="project" value="InterPro"/>
</dbReference>
<dbReference type="Gene3D" id="3.30.40.10">
    <property type="entry name" value="Zinc/RING finger domain, C3HC4 (zinc finger)"/>
    <property type="match status" value="1"/>
</dbReference>
<dbReference type="GO" id="GO:0008270">
    <property type="term" value="F:zinc ion binding"/>
    <property type="evidence" value="ECO:0007669"/>
    <property type="project" value="UniProtKB-KW"/>
</dbReference>
<evidence type="ECO:0000256" key="1">
    <source>
        <dbReference type="ARBA" id="ARBA00022723"/>
    </source>
</evidence>
<reference evidence="7" key="2">
    <citation type="submission" date="2025-09" db="UniProtKB">
        <authorList>
            <consortium name="Ensembl"/>
        </authorList>
    </citation>
    <scope>IDENTIFICATION</scope>
</reference>
<evidence type="ECO:0008006" key="9">
    <source>
        <dbReference type="Google" id="ProtNLM"/>
    </source>
</evidence>
<dbReference type="InterPro" id="IPR013083">
    <property type="entry name" value="Znf_RING/FYVE/PHD"/>
</dbReference>
<dbReference type="Gene3D" id="4.10.60.10">
    <property type="entry name" value="Zinc finger, CCHC-type"/>
    <property type="match status" value="1"/>
</dbReference>
<dbReference type="GeneTree" id="ENSGT00940000159365"/>
<dbReference type="Ensembl" id="ENSOKIT00005106544.1">
    <property type="protein sequence ID" value="ENSOKIP00005099405.1"/>
    <property type="gene ID" value="ENSOKIG00005043777.1"/>
</dbReference>
<dbReference type="GO" id="GO:0016567">
    <property type="term" value="P:protein ubiquitination"/>
    <property type="evidence" value="ECO:0007669"/>
    <property type="project" value="InterPro"/>
</dbReference>
<dbReference type="PANTHER" id="PTHR15439:SF0">
    <property type="entry name" value="CELL DIVISION CYCLE AND APOPTOSIS REGULATOR PROTEIN 1-RELATED"/>
    <property type="match status" value="1"/>
</dbReference>
<proteinExistence type="predicted"/>
<dbReference type="InterPro" id="IPR001841">
    <property type="entry name" value="Znf_RING"/>
</dbReference>
<sequence>TMDRSAIEDDLFSMSENHTANLAEANASEDDKIRAMMSQSNHDYDPIHYVKKLTGPPPANYTCYRCGKNGHHIRNCPTGEKGFEPPQRIKKSTGIPRSFMKEVDDPSIKGAMLTNTGHYAIPTIDAEAYALGKKERPPFVPKDQSSSEEDEDPVPDELLCLLCKDLMTDAVVIPCCGNSYCDDCIRTSLLESEEHVCPTCSQSNVSPDALIANKFLRQVKLSQAPPTQPWPLFSEVTCMKCSTTYRCLKKVFRPLDFFHILLRYTVLF</sequence>
<dbReference type="InterPro" id="IPR025829">
    <property type="entry name" value="Zn_knuckle_CX2CX3GHX4C"/>
</dbReference>
<feature type="domain" description="RING-type" evidence="5">
    <location>
        <begin position="160"/>
        <end position="201"/>
    </location>
</feature>
<evidence type="ECO:0000256" key="2">
    <source>
        <dbReference type="ARBA" id="ARBA00022771"/>
    </source>
</evidence>
<dbReference type="SMART" id="SM00184">
    <property type="entry name" value="RING"/>
    <property type="match status" value="1"/>
</dbReference>
<reference evidence="7" key="1">
    <citation type="submission" date="2025-08" db="UniProtKB">
        <authorList>
            <consortium name="Ensembl"/>
        </authorList>
    </citation>
    <scope>IDENTIFICATION</scope>
</reference>
<dbReference type="InterPro" id="IPR033489">
    <property type="entry name" value="RBBP6"/>
</dbReference>
<evidence type="ECO:0000256" key="3">
    <source>
        <dbReference type="ARBA" id="ARBA00022833"/>
    </source>
</evidence>
<dbReference type="InterPro" id="IPR001878">
    <property type="entry name" value="Znf_CCHC"/>
</dbReference>
<dbReference type="InterPro" id="IPR036875">
    <property type="entry name" value="Znf_CCHC_sf"/>
</dbReference>
<keyword evidence="1" id="KW-0479">Metal-binding</keyword>
<dbReference type="AlphaFoldDB" id="A0A8C7KD36"/>
<dbReference type="SUPFAM" id="SSF57850">
    <property type="entry name" value="RING/U-box"/>
    <property type="match status" value="1"/>
</dbReference>
<dbReference type="PROSITE" id="PS50089">
    <property type="entry name" value="ZF_RING_2"/>
    <property type="match status" value="1"/>
</dbReference>
<dbReference type="GO" id="GO:0061630">
    <property type="term" value="F:ubiquitin protein ligase activity"/>
    <property type="evidence" value="ECO:0007669"/>
    <property type="project" value="InterPro"/>
</dbReference>
<evidence type="ECO:0000259" key="6">
    <source>
        <dbReference type="PROSITE" id="PS50158"/>
    </source>
</evidence>
<accession>A0A8C7KD36</accession>